<protein>
    <submittedName>
        <fullName evidence="2">Uncharacterized protein</fullName>
    </submittedName>
</protein>
<evidence type="ECO:0000256" key="1">
    <source>
        <dbReference type="SAM" id="MobiDB-lite"/>
    </source>
</evidence>
<comment type="caution">
    <text evidence="2">The sequence shown here is derived from an EMBL/GenBank/DDBJ whole genome shotgun (WGS) entry which is preliminary data.</text>
</comment>
<reference evidence="2 3" key="1">
    <citation type="submission" date="2024-01" db="EMBL/GenBank/DDBJ databases">
        <title>The genomes of 5 underutilized Papilionoideae crops provide insights into root nodulation and disease resistanc.</title>
        <authorList>
            <person name="Jiang F."/>
        </authorList>
    </citation>
    <scope>NUCLEOTIDE SEQUENCE [LARGE SCALE GENOMIC DNA]</scope>
    <source>
        <strain evidence="2">LVBAO_FW01</strain>
        <tissue evidence="2">Leaves</tissue>
    </source>
</reference>
<keyword evidence="3" id="KW-1185">Reference proteome</keyword>
<feature type="region of interest" description="Disordered" evidence="1">
    <location>
        <begin position="1"/>
        <end position="20"/>
    </location>
</feature>
<dbReference type="Proteomes" id="UP001367508">
    <property type="component" value="Unassembled WGS sequence"/>
</dbReference>
<sequence length="141" mass="15830">MGNNLDLDSTEKTPYPKLPRRRWQFRREARLVHWSDGRPDGYQRSRDESDAVLSFSDAKPNLVGMAEEVVQKLVEEEDERRSAPARRHHCCVCLDRNNDGTSDDDSSVPPDSDGPNAPSAEASEVPKGRAARLVLVRNACE</sequence>
<feature type="region of interest" description="Disordered" evidence="1">
    <location>
        <begin position="93"/>
        <end position="129"/>
    </location>
</feature>
<accession>A0AAN9QX20</accession>
<organism evidence="2 3">
    <name type="scientific">Canavalia gladiata</name>
    <name type="common">Sword bean</name>
    <name type="synonym">Dolichos gladiatus</name>
    <dbReference type="NCBI Taxonomy" id="3824"/>
    <lineage>
        <taxon>Eukaryota</taxon>
        <taxon>Viridiplantae</taxon>
        <taxon>Streptophyta</taxon>
        <taxon>Embryophyta</taxon>
        <taxon>Tracheophyta</taxon>
        <taxon>Spermatophyta</taxon>
        <taxon>Magnoliopsida</taxon>
        <taxon>eudicotyledons</taxon>
        <taxon>Gunneridae</taxon>
        <taxon>Pentapetalae</taxon>
        <taxon>rosids</taxon>
        <taxon>fabids</taxon>
        <taxon>Fabales</taxon>
        <taxon>Fabaceae</taxon>
        <taxon>Papilionoideae</taxon>
        <taxon>50 kb inversion clade</taxon>
        <taxon>NPAAA clade</taxon>
        <taxon>indigoferoid/millettioid clade</taxon>
        <taxon>Phaseoleae</taxon>
        <taxon>Canavalia</taxon>
    </lineage>
</organism>
<name>A0AAN9QX20_CANGL</name>
<evidence type="ECO:0000313" key="3">
    <source>
        <dbReference type="Proteomes" id="UP001367508"/>
    </source>
</evidence>
<proteinExistence type="predicted"/>
<dbReference type="EMBL" id="JAYMYQ010000002">
    <property type="protein sequence ID" value="KAK7350196.1"/>
    <property type="molecule type" value="Genomic_DNA"/>
</dbReference>
<dbReference type="AlphaFoldDB" id="A0AAN9QX20"/>
<evidence type="ECO:0000313" key="2">
    <source>
        <dbReference type="EMBL" id="KAK7350196.1"/>
    </source>
</evidence>
<gene>
    <name evidence="2" type="ORF">VNO77_08444</name>
</gene>